<sequence>MNICNVYDRKKEINELIKIFKNNKDFYIYYDEGKNDYFLRKDKKNYTGKYEKVENSIGSDFYTHNYNLPTYFHKESGFYENGKRKGLFIYEFFDSNIRFEVNYKNGKKEGKYSVYRFSKRQNKIVRIYEEGEFANDEKILVTQYYYNRRDELEIKTINFNKFEETLIFRDGTKIVKEMFRYRAEMISFNLPISSSDRGILKAYKYKDDKLKSEAFFSAGILKKIIHYNDEENIESIDYFDIYYDDDIKEFNSFYNFRDKKDLFEDSLLNKKDLKIYDYKNEKYIDYPDRFINGDNDIKLQLKILKDNINPNTNFGYNDSDLKPLPKYTEYFDKNEKIYKRDFYKIEKVINYWGTTFESVLEKTEYYFENSENIKTEEVNKRVYLDYDFDSKFIKILLKE</sequence>
<accession>A0A140PQ81</accession>
<dbReference type="SUPFAM" id="SSF82185">
    <property type="entry name" value="Histone H3 K4-specific methyltransferase SET7/9 N-terminal domain"/>
    <property type="match status" value="1"/>
</dbReference>
<dbReference type="RefSeq" id="WP_008691699.1">
    <property type="nucleotide sequence ID" value="NZ_AKBT01000001.1"/>
</dbReference>
<evidence type="ECO:0000313" key="2">
    <source>
        <dbReference type="Proteomes" id="UP000002799"/>
    </source>
</evidence>
<dbReference type="AlphaFoldDB" id="A0A140PQ81"/>
<gene>
    <name evidence="1" type="ORF">FSDG_00852</name>
</gene>
<dbReference type="EMBL" id="CP007062">
    <property type="protein sequence ID" value="EEO42293.2"/>
    <property type="molecule type" value="Genomic_DNA"/>
</dbReference>
<proteinExistence type="predicted"/>
<protein>
    <submittedName>
        <fullName evidence="1">Uncharacterized protein</fullName>
    </submittedName>
</protein>
<reference evidence="1 2" key="1">
    <citation type="submission" date="2013-11" db="EMBL/GenBank/DDBJ databases">
        <title>The Genome Sequence of Fusobacterium sp. 7_1.</title>
        <authorList>
            <consortium name="The Broad Institute Genome Sequencing Platform"/>
            <person name="Earl A."/>
            <person name="Ward D."/>
            <person name="Feldgarden M."/>
            <person name="Gevers D."/>
            <person name="Strauss J."/>
            <person name="Ambrose C.E."/>
            <person name="Allen-Vercoe E."/>
            <person name="Walker B."/>
            <person name="Young S.K."/>
            <person name="Zeng Q."/>
            <person name="Gargeya S."/>
            <person name="Fitzgerald M."/>
            <person name="Haas B."/>
            <person name="Abouelleil A."/>
            <person name="Alvarado L."/>
            <person name="Arachchi H.M."/>
            <person name="Berlin A.M."/>
            <person name="Chapman S.B."/>
            <person name="Goldberg J."/>
            <person name="Griggs A."/>
            <person name="Gujja S."/>
            <person name="Hansen M."/>
            <person name="Howarth C."/>
            <person name="Imamovic A."/>
            <person name="Larimer J."/>
            <person name="McCowen C."/>
            <person name="Montmayeur A."/>
            <person name="Murphy C."/>
            <person name="Neiman D."/>
            <person name="Pearson M."/>
            <person name="Priest M."/>
            <person name="Roberts A."/>
            <person name="Saif S."/>
            <person name="Shea T."/>
            <person name="Sisk P."/>
            <person name="Sykes S."/>
            <person name="Wortman J."/>
            <person name="Nusbaum C."/>
            <person name="Birren B."/>
        </authorList>
    </citation>
    <scope>NUCLEOTIDE SEQUENCE [LARGE SCALE GENOMIC DNA]</scope>
    <source>
        <strain evidence="1 2">7_1</strain>
    </source>
</reference>
<evidence type="ECO:0000313" key="1">
    <source>
        <dbReference type="EMBL" id="EEO42293.2"/>
    </source>
</evidence>
<dbReference type="Proteomes" id="UP000002799">
    <property type="component" value="Chromosome"/>
</dbReference>
<name>A0A140PQ81_9FUSO</name>
<organism evidence="1 2">
    <name type="scientific">Fusobacterium animalis 7_1</name>
    <dbReference type="NCBI Taxonomy" id="457405"/>
    <lineage>
        <taxon>Bacteria</taxon>
        <taxon>Fusobacteriati</taxon>
        <taxon>Fusobacteriota</taxon>
        <taxon>Fusobacteriia</taxon>
        <taxon>Fusobacteriales</taxon>
        <taxon>Fusobacteriaceae</taxon>
        <taxon>Fusobacterium</taxon>
    </lineage>
</organism>
<dbReference type="eggNOG" id="ENOG502Z8T6">
    <property type="taxonomic scope" value="Bacteria"/>
</dbReference>
<dbReference type="HOGENOM" id="CLU_686546_0_0_0"/>
<dbReference type="KEGG" id="fne:FSDG_00852"/>